<dbReference type="EMBL" id="MDEO01000028">
    <property type="protein sequence ID" value="OCX21510.1"/>
    <property type="molecule type" value="Genomic_DNA"/>
</dbReference>
<organism evidence="1 2">
    <name type="scientific">Mesorhizobium hungaricum</name>
    <dbReference type="NCBI Taxonomy" id="1566387"/>
    <lineage>
        <taxon>Bacteria</taxon>
        <taxon>Pseudomonadati</taxon>
        <taxon>Pseudomonadota</taxon>
        <taxon>Alphaproteobacteria</taxon>
        <taxon>Hyphomicrobiales</taxon>
        <taxon>Phyllobacteriaceae</taxon>
        <taxon>Mesorhizobium</taxon>
    </lineage>
</organism>
<protein>
    <submittedName>
        <fullName evidence="1">Uncharacterized protein</fullName>
    </submittedName>
</protein>
<dbReference type="AlphaFoldDB" id="A0A1C2E3C9"/>
<evidence type="ECO:0000313" key="2">
    <source>
        <dbReference type="Proteomes" id="UP000094412"/>
    </source>
</evidence>
<sequence length="85" mass="9268">MDCFDKLEALIESGSADAVEQARALLCQVTANSKAAARAVDEFLIDLMTLVFLVESGRDALQNSARRLARARLSKLKLLYPPEGT</sequence>
<dbReference type="OrthoDB" id="8100390at2"/>
<gene>
    <name evidence="1" type="ORF">QV13_07605</name>
</gene>
<dbReference type="RefSeq" id="WP_065997281.1">
    <property type="nucleotide sequence ID" value="NZ_MDEO01000028.1"/>
</dbReference>
<name>A0A1C2E3C9_9HYPH</name>
<reference evidence="1 2" key="1">
    <citation type="submission" date="2016-08" db="EMBL/GenBank/DDBJ databases">
        <title>Whole genome sequence of Mesorhizobium sp. strain UASWS1009 isolated from industrial sewage.</title>
        <authorList>
            <person name="Crovadore J."/>
            <person name="Calmin G."/>
            <person name="Chablais R."/>
            <person name="Cochard B."/>
            <person name="Lefort F."/>
        </authorList>
    </citation>
    <scope>NUCLEOTIDE SEQUENCE [LARGE SCALE GENOMIC DNA]</scope>
    <source>
        <strain evidence="1 2">UASWS1009</strain>
    </source>
</reference>
<comment type="caution">
    <text evidence="1">The sequence shown here is derived from an EMBL/GenBank/DDBJ whole genome shotgun (WGS) entry which is preliminary data.</text>
</comment>
<dbReference type="Proteomes" id="UP000094412">
    <property type="component" value="Unassembled WGS sequence"/>
</dbReference>
<accession>A0A1C2E3C9</accession>
<evidence type="ECO:0000313" key="1">
    <source>
        <dbReference type="EMBL" id="OCX21510.1"/>
    </source>
</evidence>
<proteinExistence type="predicted"/>
<dbReference type="STRING" id="1566387.QV13_07605"/>
<keyword evidence="2" id="KW-1185">Reference proteome</keyword>